<feature type="compositionally biased region" description="Basic and acidic residues" evidence="1">
    <location>
        <begin position="557"/>
        <end position="572"/>
    </location>
</feature>
<gene>
    <name evidence="2" type="ORF">PG986_010180</name>
</gene>
<dbReference type="EMBL" id="JAQQWE010000006">
    <property type="protein sequence ID" value="KAK7949294.1"/>
    <property type="molecule type" value="Genomic_DNA"/>
</dbReference>
<comment type="caution">
    <text evidence="2">The sequence shown here is derived from an EMBL/GenBank/DDBJ whole genome shotgun (WGS) entry which is preliminary data.</text>
</comment>
<dbReference type="SUPFAM" id="SSF48403">
    <property type="entry name" value="Ankyrin repeat"/>
    <property type="match status" value="1"/>
</dbReference>
<protein>
    <recommendedName>
        <fullName evidence="4">Heterokaryon incompatibility domain-containing protein</fullName>
    </recommendedName>
</protein>
<sequence length="591" mass="66576">MRVWGEESKKLTQELPILKAAWSARLARFDDASRAIYKSRMSTFAGLIERSWFRRVWIIQEIANPQHARIMCGNESVPSRIFSTMHHLMDLKTPLHVRAVMEVMPGPLRRQSSWWNEDRRLATLLLKFNGSEATEEHDRIYALLGIASDAQSWPIEYGRPFQDVVHQTISILILGDAGLSQLLTKPLLFDSVFLGVTSISELIMRVFELALQNSEAVLLRHLAHAPAAKAISVYSVLNYTWTEPYFRSVFGLYVRLDLHTIFTLIDICKSALERHHYFVCDEVFQMVEFKPTSRELSDLFASVPNSAKQDVIKQMVDRTATGVYTIIKAIGNLGHSHYHLIHTLLDEGVGSDLVPDDKSLARVAAEDQNDTILCILLDRLKAAGAEGLGSFAMNMLSLMGVGRILDDFSRDDMTVLQTAIGCGVDMKASDPKWVMALLRKAIRYKGPETIRFLVVGGADLSLRDADRGTPLHFAEEIDRESTLGVYRRNIAVLILLGADELAEDYTGRTPWQRNVYNILNTKRRSKSQMEELLLVVCAEDRHLYAGLLEGREEGDDTGGHSEEAPNSKRAREDDDGVVGVGEPRKSRRGRR</sequence>
<dbReference type="PANTHER" id="PTHR24148">
    <property type="entry name" value="ANKYRIN REPEAT DOMAIN-CONTAINING PROTEIN 39 HOMOLOG-RELATED"/>
    <property type="match status" value="1"/>
</dbReference>
<dbReference type="GeneID" id="92079464"/>
<organism evidence="2 3">
    <name type="scientific">Apiospora aurea</name>
    <dbReference type="NCBI Taxonomy" id="335848"/>
    <lineage>
        <taxon>Eukaryota</taxon>
        <taxon>Fungi</taxon>
        <taxon>Dikarya</taxon>
        <taxon>Ascomycota</taxon>
        <taxon>Pezizomycotina</taxon>
        <taxon>Sordariomycetes</taxon>
        <taxon>Xylariomycetidae</taxon>
        <taxon>Amphisphaeriales</taxon>
        <taxon>Apiosporaceae</taxon>
        <taxon>Apiospora</taxon>
    </lineage>
</organism>
<proteinExistence type="predicted"/>
<dbReference type="Proteomes" id="UP001391051">
    <property type="component" value="Unassembled WGS sequence"/>
</dbReference>
<dbReference type="Gene3D" id="1.25.40.20">
    <property type="entry name" value="Ankyrin repeat-containing domain"/>
    <property type="match status" value="1"/>
</dbReference>
<feature type="region of interest" description="Disordered" evidence="1">
    <location>
        <begin position="549"/>
        <end position="591"/>
    </location>
</feature>
<evidence type="ECO:0000313" key="3">
    <source>
        <dbReference type="Proteomes" id="UP001391051"/>
    </source>
</evidence>
<dbReference type="InterPro" id="IPR036770">
    <property type="entry name" value="Ankyrin_rpt-contain_sf"/>
</dbReference>
<keyword evidence="3" id="KW-1185">Reference proteome</keyword>
<accession>A0ABR1Q9R5</accession>
<reference evidence="2 3" key="1">
    <citation type="submission" date="2023-01" db="EMBL/GenBank/DDBJ databases">
        <title>Analysis of 21 Apiospora genomes using comparative genomics revels a genus with tremendous synthesis potential of carbohydrate active enzymes and secondary metabolites.</title>
        <authorList>
            <person name="Sorensen T."/>
        </authorList>
    </citation>
    <scope>NUCLEOTIDE SEQUENCE [LARGE SCALE GENOMIC DNA]</scope>
    <source>
        <strain evidence="2 3">CBS 24483</strain>
    </source>
</reference>
<dbReference type="InterPro" id="IPR052895">
    <property type="entry name" value="HetReg/Transcr_Mod"/>
</dbReference>
<evidence type="ECO:0000256" key="1">
    <source>
        <dbReference type="SAM" id="MobiDB-lite"/>
    </source>
</evidence>
<evidence type="ECO:0000313" key="2">
    <source>
        <dbReference type="EMBL" id="KAK7949294.1"/>
    </source>
</evidence>
<dbReference type="PANTHER" id="PTHR24148:SF78">
    <property type="entry name" value="HETEROKARYON INCOMPATIBILITY DOMAIN-CONTAINING PROTEIN"/>
    <property type="match status" value="1"/>
</dbReference>
<name>A0ABR1Q9R5_9PEZI</name>
<dbReference type="RefSeq" id="XP_066698800.1">
    <property type="nucleotide sequence ID" value="XM_066846402.1"/>
</dbReference>
<evidence type="ECO:0008006" key="4">
    <source>
        <dbReference type="Google" id="ProtNLM"/>
    </source>
</evidence>